<keyword evidence="3" id="KW-0813">Transport</keyword>
<dbReference type="Pfam" id="PF01497">
    <property type="entry name" value="Peripla_BP_2"/>
    <property type="match status" value="1"/>
</dbReference>
<accession>A0A135I910</accession>
<keyword evidence="4" id="KW-0410">Iron transport</keyword>
<evidence type="ECO:0000256" key="4">
    <source>
        <dbReference type="ARBA" id="ARBA00022496"/>
    </source>
</evidence>
<keyword evidence="4" id="KW-0408">Iron</keyword>
<feature type="domain" description="Fe/B12 periplasmic-binding" evidence="7">
    <location>
        <begin position="40"/>
        <end position="303"/>
    </location>
</feature>
<dbReference type="CDD" id="cd01140">
    <property type="entry name" value="FatB"/>
    <property type="match status" value="1"/>
</dbReference>
<gene>
    <name evidence="8" type="ORF">ATN88_20680</name>
</gene>
<comment type="similarity">
    <text evidence="2">Belongs to the bacterial solute-binding protein 8 family.</text>
</comment>
<sequence>MKHLFLAGLISLFSVPLAFAENVTIEHLMGKTTLDGIPKRVVVIGLGAMDAINALGIEPVAVSKTLPQTPAYLSKFQSDNYANAGSLFEPDFEEIYTQQPDIIVVGPRSSPSYEELSKIAPTVVFAANSDKGYWHATQEQWRNLGKIFGKEEIVEKKIQTLNEQINAIRSHNQATDNNALTVMSSGGKLTSFGADSRFSAIYRDFGFKETIENIKVSTHGDMMSFEFIREANPKTLLIIDRDTLLDPSKSTTREDFDNDLVKATQAYKTGKMTYLDLNAWYLAMSGITATEQMVKDIQNSVAL</sequence>
<comment type="caution">
    <text evidence="8">The sequence shown here is derived from an EMBL/GenBank/DDBJ whole genome shotgun (WGS) entry which is preliminary data.</text>
</comment>
<dbReference type="InterPro" id="IPR002491">
    <property type="entry name" value="ABC_transptr_periplasmic_BD"/>
</dbReference>
<dbReference type="RefSeq" id="WP_067415559.1">
    <property type="nucleotide sequence ID" value="NZ_LNTY01000033.1"/>
</dbReference>
<dbReference type="GO" id="GO:1901678">
    <property type="term" value="P:iron coordination entity transport"/>
    <property type="evidence" value="ECO:0007669"/>
    <property type="project" value="UniProtKB-ARBA"/>
</dbReference>
<dbReference type="InterPro" id="IPR051313">
    <property type="entry name" value="Bact_iron-sidero_bind"/>
</dbReference>
<evidence type="ECO:0000313" key="9">
    <source>
        <dbReference type="Proteomes" id="UP000070529"/>
    </source>
</evidence>
<dbReference type="Proteomes" id="UP000070529">
    <property type="component" value="Unassembled WGS sequence"/>
</dbReference>
<dbReference type="PANTHER" id="PTHR30532">
    <property type="entry name" value="IRON III DICITRATE-BINDING PERIPLASMIC PROTEIN"/>
    <property type="match status" value="1"/>
</dbReference>
<dbReference type="EMBL" id="LNTY01000033">
    <property type="protein sequence ID" value="KXF81898.1"/>
    <property type="molecule type" value="Genomic_DNA"/>
</dbReference>
<dbReference type="Gene3D" id="3.40.50.1980">
    <property type="entry name" value="Nitrogenase molybdenum iron protein domain"/>
    <property type="match status" value="2"/>
</dbReference>
<organism evidence="8 9">
    <name type="scientific">Enterovibrio coralii</name>
    <dbReference type="NCBI Taxonomy" id="294935"/>
    <lineage>
        <taxon>Bacteria</taxon>
        <taxon>Pseudomonadati</taxon>
        <taxon>Pseudomonadota</taxon>
        <taxon>Gammaproteobacteria</taxon>
        <taxon>Vibrionales</taxon>
        <taxon>Vibrionaceae</taxon>
        <taxon>Enterovibrio</taxon>
    </lineage>
</organism>
<feature type="signal peptide" evidence="6">
    <location>
        <begin position="1"/>
        <end position="20"/>
    </location>
</feature>
<protein>
    <submittedName>
        <fullName evidence="8">Enterochelin ABC transporter substrate-binding protein</fullName>
    </submittedName>
</protein>
<feature type="chain" id="PRO_5007465756" evidence="6">
    <location>
        <begin position="21"/>
        <end position="303"/>
    </location>
</feature>
<comment type="subcellular location">
    <subcellularLocation>
        <location evidence="1">Cell envelope</location>
    </subcellularLocation>
</comment>
<evidence type="ECO:0000313" key="8">
    <source>
        <dbReference type="EMBL" id="KXF81898.1"/>
    </source>
</evidence>
<evidence type="ECO:0000256" key="3">
    <source>
        <dbReference type="ARBA" id="ARBA00022448"/>
    </source>
</evidence>
<evidence type="ECO:0000256" key="1">
    <source>
        <dbReference type="ARBA" id="ARBA00004196"/>
    </source>
</evidence>
<dbReference type="STRING" id="294935.ATN88_20680"/>
<evidence type="ECO:0000256" key="2">
    <source>
        <dbReference type="ARBA" id="ARBA00008814"/>
    </source>
</evidence>
<dbReference type="PROSITE" id="PS50983">
    <property type="entry name" value="FE_B12_PBP"/>
    <property type="match status" value="1"/>
</dbReference>
<reference evidence="8 9" key="1">
    <citation type="submission" date="2015-11" db="EMBL/GenBank/DDBJ databases">
        <title>Genomic Taxonomy of the Vibrionaceae.</title>
        <authorList>
            <person name="Gomez-Gil B."/>
            <person name="Enciso-Ibarra J."/>
        </authorList>
    </citation>
    <scope>NUCLEOTIDE SEQUENCE [LARGE SCALE GENOMIC DNA]</scope>
    <source>
        <strain evidence="8 9">CAIM 912</strain>
    </source>
</reference>
<dbReference type="AlphaFoldDB" id="A0A135I910"/>
<proteinExistence type="inferred from homology"/>
<dbReference type="OrthoDB" id="63946at2"/>
<name>A0A135I910_9GAMM</name>
<evidence type="ECO:0000256" key="5">
    <source>
        <dbReference type="ARBA" id="ARBA00022729"/>
    </source>
</evidence>
<keyword evidence="5 6" id="KW-0732">Signal</keyword>
<evidence type="ECO:0000259" key="7">
    <source>
        <dbReference type="PROSITE" id="PS50983"/>
    </source>
</evidence>
<keyword evidence="4" id="KW-0406">Ion transport</keyword>
<dbReference type="GO" id="GO:0030288">
    <property type="term" value="C:outer membrane-bounded periplasmic space"/>
    <property type="evidence" value="ECO:0007669"/>
    <property type="project" value="TreeGrafter"/>
</dbReference>
<dbReference type="InterPro" id="IPR033870">
    <property type="entry name" value="FatB"/>
</dbReference>
<dbReference type="SUPFAM" id="SSF53807">
    <property type="entry name" value="Helical backbone' metal receptor"/>
    <property type="match status" value="1"/>
</dbReference>
<evidence type="ECO:0000256" key="6">
    <source>
        <dbReference type="SAM" id="SignalP"/>
    </source>
</evidence>
<keyword evidence="9" id="KW-1185">Reference proteome</keyword>
<dbReference type="PANTHER" id="PTHR30532:SF28">
    <property type="entry name" value="PETROBACTIN-BINDING PROTEIN YCLQ"/>
    <property type="match status" value="1"/>
</dbReference>